<name>A0A836KSJ7_9TRYP</name>
<dbReference type="Proteomes" id="UP000673552">
    <property type="component" value="Chromosome 13"/>
</dbReference>
<reference evidence="2 3" key="1">
    <citation type="submission" date="2021-03" db="EMBL/GenBank/DDBJ databases">
        <title>Leishmania (Mundinia) martiniquensis Genome sequencing and assembly.</title>
        <authorList>
            <person name="Almutairi H."/>
            <person name="Gatherer D."/>
        </authorList>
    </citation>
    <scope>NUCLEOTIDE SEQUENCE [LARGE SCALE GENOMIC DNA]</scope>
    <source>
        <strain evidence="2">LSCM1</strain>
    </source>
</reference>
<feature type="compositionally biased region" description="Low complexity" evidence="1">
    <location>
        <begin position="439"/>
        <end position="449"/>
    </location>
</feature>
<organism evidence="2 3">
    <name type="scientific">Leishmania martiniquensis</name>
    <dbReference type="NCBI Taxonomy" id="1580590"/>
    <lineage>
        <taxon>Eukaryota</taxon>
        <taxon>Discoba</taxon>
        <taxon>Euglenozoa</taxon>
        <taxon>Kinetoplastea</taxon>
        <taxon>Metakinetoplastina</taxon>
        <taxon>Trypanosomatida</taxon>
        <taxon>Trypanosomatidae</taxon>
        <taxon>Leishmaniinae</taxon>
        <taxon>Leishmania</taxon>
    </lineage>
</organism>
<keyword evidence="3" id="KW-1185">Reference proteome</keyword>
<feature type="region of interest" description="Disordered" evidence="1">
    <location>
        <begin position="354"/>
        <end position="375"/>
    </location>
</feature>
<accession>A0A836KSJ7</accession>
<dbReference type="RefSeq" id="XP_067180297.1">
    <property type="nucleotide sequence ID" value="XM_067323346.1"/>
</dbReference>
<comment type="caution">
    <text evidence="2">The sequence shown here is derived from an EMBL/GenBank/DDBJ whole genome shotgun (WGS) entry which is preliminary data.</text>
</comment>
<dbReference type="OrthoDB" id="267037at2759"/>
<feature type="compositionally biased region" description="Low complexity" evidence="1">
    <location>
        <begin position="357"/>
        <end position="367"/>
    </location>
</feature>
<sequence>MLRRVTCTAASFGHAAAAAASSSPVVAQGLSGVSGPSKAARSSAVSLLCSCPQPVHQQRRYYSSPKDEGKGVGDEGKNVPAAAAAAVSTTAGTAAATTVHYFAANDRNAEVAAHPQGNVEQQEQAAAAAGNGGAAAPSNIRTIGIKLTEDDELVRAFNSFSKSVNGCTQEEFLIGAKQAYYSLAVMVSTFAEHAQPLVGRTESSKTIAAAHEAAKLLDEAFKPQTGADAAAVAATASLSSKAEGDDKDAFSASPQKLQDSLVESVVSAIVSLIPVSRHFAESIFKIWLLHKDKQVNLSSIASPTDYVLDSKLVIFARLGNARMYCNSDSVGADVDVTFSNEYLRRLDVAGVAGSGAPGSAPHASAAGKADEDDVESGMIQVHTDTDANAHRATPEEHVLVLNKATRSLAPISSASARAADAGRRSGKNAPTVGAGGAPASDSTTSVDSASRVQVTCAKSGRFSKTSADTAAAVPPEVNASAHKRSSEKAEEAHSVYIKVNGNMLPPIPASAHACALLTVDVVVPPERYAYNFEWFYKRIVGYENDYERIAAARVFASNSPKSLASFLDFFMRMMTGKPVEFMFSKAIGRMIGIPDDVSQTPPATRKLMCMYMDQSYKWVLADLVTLAPVMETKLPKA</sequence>
<feature type="region of interest" description="Disordered" evidence="1">
    <location>
        <begin position="465"/>
        <end position="485"/>
    </location>
</feature>
<evidence type="ECO:0000313" key="3">
    <source>
        <dbReference type="Proteomes" id="UP000673552"/>
    </source>
</evidence>
<proteinExistence type="predicted"/>
<protein>
    <submittedName>
        <fullName evidence="2">Uncharacterized protein</fullName>
    </submittedName>
</protein>
<evidence type="ECO:0000313" key="2">
    <source>
        <dbReference type="EMBL" id="KAG5484057.1"/>
    </source>
</evidence>
<feature type="region of interest" description="Disordered" evidence="1">
    <location>
        <begin position="413"/>
        <end position="449"/>
    </location>
</feature>
<dbReference type="EMBL" id="JAFEUZ010000013">
    <property type="protein sequence ID" value="KAG5484057.1"/>
    <property type="molecule type" value="Genomic_DNA"/>
</dbReference>
<dbReference type="KEGG" id="lmat:92515858"/>
<gene>
    <name evidence="2" type="ORF">LSCM1_05911</name>
</gene>
<evidence type="ECO:0000256" key="1">
    <source>
        <dbReference type="SAM" id="MobiDB-lite"/>
    </source>
</evidence>
<dbReference type="AlphaFoldDB" id="A0A836KSJ7"/>
<dbReference type="GeneID" id="92515858"/>